<reference evidence="15" key="1">
    <citation type="submission" date="2016-10" db="EMBL/GenBank/DDBJ databases">
        <authorList>
            <person name="Varghese N."/>
            <person name="Submissions S."/>
        </authorList>
    </citation>
    <scope>NUCLEOTIDE SEQUENCE [LARGE SCALE GENOMIC DNA]</scope>
    <source>
        <strain evidence="15">DSM 22703</strain>
    </source>
</reference>
<dbReference type="GO" id="GO:0003700">
    <property type="term" value="F:DNA-binding transcription factor activity"/>
    <property type="evidence" value="ECO:0007669"/>
    <property type="project" value="InterPro"/>
</dbReference>
<evidence type="ECO:0000256" key="9">
    <source>
        <dbReference type="ARBA" id="ARBA00023015"/>
    </source>
</evidence>
<comment type="subunit">
    <text evidence="3">Homodimer.</text>
</comment>
<dbReference type="AlphaFoldDB" id="A0A1G5ZEH3"/>
<evidence type="ECO:0000256" key="8">
    <source>
        <dbReference type="ARBA" id="ARBA00022833"/>
    </source>
</evidence>
<evidence type="ECO:0000256" key="5">
    <source>
        <dbReference type="ARBA" id="ARBA00022490"/>
    </source>
</evidence>
<feature type="binding site" evidence="12">
    <location>
        <position position="145"/>
    </location>
    <ligand>
        <name>Zn(2+)</name>
        <dbReference type="ChEBI" id="CHEBI:29105"/>
    </ligand>
</feature>
<dbReference type="InterPro" id="IPR036390">
    <property type="entry name" value="WH_DNA-bd_sf"/>
</dbReference>
<keyword evidence="15" id="KW-1185">Reference proteome</keyword>
<dbReference type="InterPro" id="IPR043135">
    <property type="entry name" value="Fur_C"/>
</dbReference>
<protein>
    <recommendedName>
        <fullName evidence="4">Ferric uptake regulation protein</fullName>
    </recommendedName>
</protein>
<dbReference type="GO" id="GO:0005829">
    <property type="term" value="C:cytosol"/>
    <property type="evidence" value="ECO:0007669"/>
    <property type="project" value="TreeGrafter"/>
</dbReference>
<dbReference type="GO" id="GO:0008270">
    <property type="term" value="F:zinc ion binding"/>
    <property type="evidence" value="ECO:0007669"/>
    <property type="project" value="TreeGrafter"/>
</dbReference>
<dbReference type="GO" id="GO:0000976">
    <property type="term" value="F:transcription cis-regulatory region binding"/>
    <property type="evidence" value="ECO:0007669"/>
    <property type="project" value="TreeGrafter"/>
</dbReference>
<evidence type="ECO:0000256" key="4">
    <source>
        <dbReference type="ARBA" id="ARBA00020910"/>
    </source>
</evidence>
<keyword evidence="11" id="KW-0804">Transcription</keyword>
<keyword evidence="9" id="KW-0805">Transcription regulation</keyword>
<dbReference type="STRING" id="279824.SAMN03080617_03605"/>
<evidence type="ECO:0000256" key="13">
    <source>
        <dbReference type="PIRSR" id="PIRSR602481-2"/>
    </source>
</evidence>
<dbReference type="GO" id="GO:1900376">
    <property type="term" value="P:regulation of secondary metabolite biosynthetic process"/>
    <property type="evidence" value="ECO:0007669"/>
    <property type="project" value="TreeGrafter"/>
</dbReference>
<proteinExistence type="inferred from homology"/>
<dbReference type="SUPFAM" id="SSF46785">
    <property type="entry name" value="Winged helix' DNA-binding domain"/>
    <property type="match status" value="1"/>
</dbReference>
<gene>
    <name evidence="14" type="ORF">SAMN03080617_03605</name>
</gene>
<feature type="binding site" evidence="13">
    <location>
        <position position="99"/>
    </location>
    <ligand>
        <name>Fe cation</name>
        <dbReference type="ChEBI" id="CHEBI:24875"/>
    </ligand>
</feature>
<evidence type="ECO:0000313" key="14">
    <source>
        <dbReference type="EMBL" id="SDA92683.1"/>
    </source>
</evidence>
<evidence type="ECO:0000256" key="2">
    <source>
        <dbReference type="ARBA" id="ARBA00007957"/>
    </source>
</evidence>
<dbReference type="OrthoDB" id="8659436at2"/>
<accession>A0A1G5ZEH3</accession>
<dbReference type="InterPro" id="IPR002481">
    <property type="entry name" value="FUR"/>
</dbReference>
<evidence type="ECO:0000256" key="6">
    <source>
        <dbReference type="ARBA" id="ARBA00022491"/>
    </source>
</evidence>
<dbReference type="Gene3D" id="1.10.10.10">
    <property type="entry name" value="Winged helix-like DNA-binding domain superfamily/Winged helix DNA-binding domain"/>
    <property type="match status" value="1"/>
</dbReference>
<dbReference type="CDD" id="cd07153">
    <property type="entry name" value="Fur_like"/>
    <property type="match status" value="1"/>
</dbReference>
<dbReference type="RefSeq" id="WP_092733091.1">
    <property type="nucleotide sequence ID" value="NZ_FMXE01000033.1"/>
</dbReference>
<comment type="subcellular location">
    <subcellularLocation>
        <location evidence="1">Cytoplasm</location>
    </subcellularLocation>
</comment>
<evidence type="ECO:0000256" key="1">
    <source>
        <dbReference type="ARBA" id="ARBA00004496"/>
    </source>
</evidence>
<feature type="binding site" evidence="12">
    <location>
        <position position="105"/>
    </location>
    <ligand>
        <name>Zn(2+)</name>
        <dbReference type="ChEBI" id="CHEBI:29105"/>
    </ligand>
</feature>
<dbReference type="Proteomes" id="UP000198756">
    <property type="component" value="Unassembled WGS sequence"/>
</dbReference>
<keyword evidence="13" id="KW-0408">Iron</keyword>
<evidence type="ECO:0000313" key="15">
    <source>
        <dbReference type="Proteomes" id="UP000198756"/>
    </source>
</evidence>
<feature type="binding site" evidence="13">
    <location>
        <position position="137"/>
    </location>
    <ligand>
        <name>Fe cation</name>
        <dbReference type="ChEBI" id="CHEBI:24875"/>
    </ligand>
</feature>
<keyword evidence="8 12" id="KW-0862">Zinc</keyword>
<evidence type="ECO:0000256" key="12">
    <source>
        <dbReference type="PIRSR" id="PIRSR602481-1"/>
    </source>
</evidence>
<dbReference type="Pfam" id="PF01475">
    <property type="entry name" value="FUR"/>
    <property type="match status" value="1"/>
</dbReference>
<evidence type="ECO:0000256" key="3">
    <source>
        <dbReference type="ARBA" id="ARBA00011738"/>
    </source>
</evidence>
<comment type="cofactor">
    <cofactor evidence="12">
        <name>Zn(2+)</name>
        <dbReference type="ChEBI" id="CHEBI:29105"/>
    </cofactor>
    <text evidence="12">Binds 1 zinc ion per subunit.</text>
</comment>
<feature type="binding site" evidence="13">
    <location>
        <position position="101"/>
    </location>
    <ligand>
        <name>Fe cation</name>
        <dbReference type="ChEBI" id="CHEBI:24875"/>
    </ligand>
</feature>
<dbReference type="InterPro" id="IPR036388">
    <property type="entry name" value="WH-like_DNA-bd_sf"/>
</dbReference>
<sequence>MADTVLIDKAKKIFENFLIKQGNRKTPERFSVIDELYILPEDEHIDVEGLFLKMRNKGYTISRATIYNTLDLLVESGLAVKHQFKDKVALYEQALTYKHHDHHVCNQCQKIREFSDPKINEIKDSTGRDFKSQITSHSLVLYGDCKIENCENLSALQAF</sequence>
<dbReference type="PANTHER" id="PTHR33202">
    <property type="entry name" value="ZINC UPTAKE REGULATION PROTEIN"/>
    <property type="match status" value="1"/>
</dbReference>
<dbReference type="PANTHER" id="PTHR33202:SF2">
    <property type="entry name" value="FERRIC UPTAKE REGULATION PROTEIN"/>
    <property type="match status" value="1"/>
</dbReference>
<organism evidence="14 15">
    <name type="scientific">Algoriphagus alkaliphilus</name>
    <dbReference type="NCBI Taxonomy" id="279824"/>
    <lineage>
        <taxon>Bacteria</taxon>
        <taxon>Pseudomonadati</taxon>
        <taxon>Bacteroidota</taxon>
        <taxon>Cytophagia</taxon>
        <taxon>Cytophagales</taxon>
        <taxon>Cyclobacteriaceae</taxon>
        <taxon>Algoriphagus</taxon>
    </lineage>
</organism>
<feature type="binding site" evidence="12">
    <location>
        <position position="150"/>
    </location>
    <ligand>
        <name>Zn(2+)</name>
        <dbReference type="ChEBI" id="CHEBI:29105"/>
    </ligand>
</feature>
<name>A0A1G5ZEH3_9BACT</name>
<evidence type="ECO:0000256" key="10">
    <source>
        <dbReference type="ARBA" id="ARBA00023125"/>
    </source>
</evidence>
<evidence type="ECO:0000256" key="11">
    <source>
        <dbReference type="ARBA" id="ARBA00023163"/>
    </source>
</evidence>
<keyword evidence="6" id="KW-0678">Repressor</keyword>
<comment type="cofactor">
    <cofactor evidence="13">
        <name>Mn(2+)</name>
        <dbReference type="ChEBI" id="CHEBI:29035"/>
    </cofactor>
    <cofactor evidence="13">
        <name>Fe(2+)</name>
        <dbReference type="ChEBI" id="CHEBI:29033"/>
    </cofactor>
    <text evidence="13">Binds 1 Mn(2+) or Fe(2+) ion per subunit.</text>
</comment>
<comment type="similarity">
    <text evidence="2">Belongs to the Fur family.</text>
</comment>
<evidence type="ECO:0000256" key="7">
    <source>
        <dbReference type="ARBA" id="ARBA00022723"/>
    </source>
</evidence>
<keyword evidence="10" id="KW-0238">DNA-binding</keyword>
<feature type="binding site" evidence="12">
    <location>
        <position position="108"/>
    </location>
    <ligand>
        <name>Zn(2+)</name>
        <dbReference type="ChEBI" id="CHEBI:29105"/>
    </ligand>
</feature>
<keyword evidence="5" id="KW-0963">Cytoplasm</keyword>
<dbReference type="Gene3D" id="3.30.1490.190">
    <property type="match status" value="1"/>
</dbReference>
<keyword evidence="7 12" id="KW-0479">Metal-binding</keyword>
<dbReference type="EMBL" id="FMXE01000033">
    <property type="protein sequence ID" value="SDA92683.1"/>
    <property type="molecule type" value="Genomic_DNA"/>
</dbReference>
<dbReference type="GO" id="GO:0045892">
    <property type="term" value="P:negative regulation of DNA-templated transcription"/>
    <property type="evidence" value="ECO:0007669"/>
    <property type="project" value="TreeGrafter"/>
</dbReference>